<evidence type="ECO:0000313" key="9">
    <source>
        <dbReference type="EMBL" id="GKV50731.1"/>
    </source>
</evidence>
<dbReference type="PANTHER" id="PTHR13036">
    <property type="entry name" value="BETA1,4 MANNOSYLTRANSFERASE"/>
    <property type="match status" value="1"/>
</dbReference>
<evidence type="ECO:0000256" key="6">
    <source>
        <dbReference type="ARBA" id="ARBA00022824"/>
    </source>
</evidence>
<reference evidence="9 10" key="1">
    <citation type="journal article" date="2021" name="Commun. Biol.">
        <title>The genome of Shorea leprosula (Dipterocarpaceae) highlights the ecological relevance of drought in aseasonal tropical rainforests.</title>
        <authorList>
            <person name="Ng K.K.S."/>
            <person name="Kobayashi M.J."/>
            <person name="Fawcett J.A."/>
            <person name="Hatakeyama M."/>
            <person name="Paape T."/>
            <person name="Ng C.H."/>
            <person name="Ang C.C."/>
            <person name="Tnah L.H."/>
            <person name="Lee C.T."/>
            <person name="Nishiyama T."/>
            <person name="Sese J."/>
            <person name="O'Brien M.J."/>
            <person name="Copetti D."/>
            <person name="Mohd Noor M.I."/>
            <person name="Ong R.C."/>
            <person name="Putra M."/>
            <person name="Sireger I.Z."/>
            <person name="Indrioko S."/>
            <person name="Kosugi Y."/>
            <person name="Izuno A."/>
            <person name="Isagi Y."/>
            <person name="Lee S.L."/>
            <person name="Shimizu K.K."/>
        </authorList>
    </citation>
    <scope>NUCLEOTIDE SEQUENCE [LARGE SCALE GENOMIC DNA]</scope>
    <source>
        <strain evidence="9">214</strain>
    </source>
</reference>
<evidence type="ECO:0000256" key="1">
    <source>
        <dbReference type="ARBA" id="ARBA00004389"/>
    </source>
</evidence>
<dbReference type="GO" id="GO:0005789">
    <property type="term" value="C:endoplasmic reticulum membrane"/>
    <property type="evidence" value="ECO:0007669"/>
    <property type="project" value="UniProtKB-SubCell"/>
</dbReference>
<evidence type="ECO:0000256" key="2">
    <source>
        <dbReference type="ARBA" id="ARBA00004922"/>
    </source>
</evidence>
<keyword evidence="6" id="KW-0256">Endoplasmic reticulum</keyword>
<accession>A0AAV5MLD8</accession>
<organism evidence="9 10">
    <name type="scientific">Rubroshorea leprosula</name>
    <dbReference type="NCBI Taxonomy" id="152421"/>
    <lineage>
        <taxon>Eukaryota</taxon>
        <taxon>Viridiplantae</taxon>
        <taxon>Streptophyta</taxon>
        <taxon>Embryophyta</taxon>
        <taxon>Tracheophyta</taxon>
        <taxon>Spermatophyta</taxon>
        <taxon>Magnoliopsida</taxon>
        <taxon>eudicotyledons</taxon>
        <taxon>Gunneridae</taxon>
        <taxon>Pentapetalae</taxon>
        <taxon>rosids</taxon>
        <taxon>malvids</taxon>
        <taxon>Malvales</taxon>
        <taxon>Dipterocarpaceae</taxon>
        <taxon>Rubroshorea</taxon>
    </lineage>
</organism>
<protein>
    <submittedName>
        <fullName evidence="9">Uncharacterized protein</fullName>
    </submittedName>
</protein>
<gene>
    <name evidence="9" type="ORF">SLEP1_g57429</name>
</gene>
<keyword evidence="7" id="KW-1133">Transmembrane helix</keyword>
<evidence type="ECO:0000256" key="8">
    <source>
        <dbReference type="ARBA" id="ARBA00023136"/>
    </source>
</evidence>
<comment type="pathway">
    <text evidence="2">Protein modification; protein glycosylation.</text>
</comment>
<keyword evidence="4" id="KW-0808">Transferase</keyword>
<keyword evidence="5" id="KW-0812">Transmembrane</keyword>
<dbReference type="Proteomes" id="UP001054252">
    <property type="component" value="Unassembled WGS sequence"/>
</dbReference>
<dbReference type="PANTHER" id="PTHR13036:SF0">
    <property type="entry name" value="CHITOBIOSYLDIPHOSPHODOLICHOL BETA-MANNOSYLTRANSFERASE"/>
    <property type="match status" value="1"/>
</dbReference>
<evidence type="ECO:0000313" key="10">
    <source>
        <dbReference type="Proteomes" id="UP001054252"/>
    </source>
</evidence>
<evidence type="ECO:0000256" key="3">
    <source>
        <dbReference type="ARBA" id="ARBA00022676"/>
    </source>
</evidence>
<sequence>MLRVTDRVGSKSFENLDNMRRHGRACVLVLGDIGRSPRMQYHALSLAHQASLEVDIVAYGGIPFYKKSELD</sequence>
<proteinExistence type="predicted"/>
<dbReference type="AlphaFoldDB" id="A0AAV5MLD8"/>
<evidence type="ECO:0000256" key="5">
    <source>
        <dbReference type="ARBA" id="ARBA00022692"/>
    </source>
</evidence>
<keyword evidence="10" id="KW-1185">Reference proteome</keyword>
<comment type="caution">
    <text evidence="9">The sequence shown here is derived from an EMBL/GenBank/DDBJ whole genome shotgun (WGS) entry which is preliminary data.</text>
</comment>
<dbReference type="EMBL" id="BPVZ01000391">
    <property type="protein sequence ID" value="GKV50731.1"/>
    <property type="molecule type" value="Genomic_DNA"/>
</dbReference>
<keyword evidence="8" id="KW-0472">Membrane</keyword>
<name>A0AAV5MLD8_9ROSI</name>
<keyword evidence="3" id="KW-0328">Glycosyltransferase</keyword>
<evidence type="ECO:0000256" key="7">
    <source>
        <dbReference type="ARBA" id="ARBA00022989"/>
    </source>
</evidence>
<dbReference type="InterPro" id="IPR026051">
    <property type="entry name" value="ALG1-like"/>
</dbReference>
<evidence type="ECO:0000256" key="4">
    <source>
        <dbReference type="ARBA" id="ARBA00022679"/>
    </source>
</evidence>
<comment type="subcellular location">
    <subcellularLocation>
        <location evidence="1">Endoplasmic reticulum membrane</location>
        <topology evidence="1">Single-pass membrane protein</topology>
    </subcellularLocation>
</comment>
<dbReference type="GO" id="GO:0000030">
    <property type="term" value="F:mannosyltransferase activity"/>
    <property type="evidence" value="ECO:0007669"/>
    <property type="project" value="InterPro"/>
</dbReference>